<dbReference type="Proteomes" id="UP000245866">
    <property type="component" value="Unassembled WGS sequence"/>
</dbReference>
<sequence>MQNKELNKFNKIIADKTTIISILSNQYDHASTPEELMWCAIQMQNHANALRVIAERLGTDTKNIYGSDHHE</sequence>
<gene>
    <name evidence="1" type="ORF">DKZ23_07660</name>
</gene>
<evidence type="ECO:0000313" key="1">
    <source>
        <dbReference type="EMBL" id="PWT45982.1"/>
    </source>
</evidence>
<dbReference type="AlphaFoldDB" id="A0A317GHA8"/>
<protein>
    <submittedName>
        <fullName evidence="1">Uncharacterized protein</fullName>
    </submittedName>
</protein>
<comment type="caution">
    <text evidence="1">The sequence shown here is derived from an EMBL/GenBank/DDBJ whole genome shotgun (WGS) entry which is preliminary data.</text>
</comment>
<dbReference type="EMBL" id="QGHS01000096">
    <property type="protein sequence ID" value="PWT45982.1"/>
    <property type="molecule type" value="Genomic_DNA"/>
</dbReference>
<organism evidence="1 2">
    <name type="scientific">Limosilactobacillus reuteri</name>
    <name type="common">Lactobacillus reuteri</name>
    <dbReference type="NCBI Taxonomy" id="1598"/>
    <lineage>
        <taxon>Bacteria</taxon>
        <taxon>Bacillati</taxon>
        <taxon>Bacillota</taxon>
        <taxon>Bacilli</taxon>
        <taxon>Lactobacillales</taxon>
        <taxon>Lactobacillaceae</taxon>
        <taxon>Limosilactobacillus</taxon>
    </lineage>
</organism>
<name>A0A317GHA8_LIMRT</name>
<proteinExistence type="predicted"/>
<accession>A0A317GHA8</accession>
<reference evidence="1 2" key="1">
    <citation type="journal article" date="2018" name="Front. Microbiol.">
        <title>Comparative Genomics of the Herbivore Gut Symbiont Lactobacillus reuteri Reveals Genetic Diversity and Lifestyle Adaptation.</title>
        <authorList>
            <person name="Zhao J."/>
        </authorList>
    </citation>
    <scope>NUCLEOTIDE SEQUENCE [LARGE SCALE GENOMIC DNA]</scope>
    <source>
        <strain evidence="1 2">LR12</strain>
    </source>
</reference>
<evidence type="ECO:0000313" key="2">
    <source>
        <dbReference type="Proteomes" id="UP000245866"/>
    </source>
</evidence>
<dbReference type="RefSeq" id="WP_134907741.1">
    <property type="nucleotide sequence ID" value="NZ_JAJAOX010000388.1"/>
</dbReference>